<dbReference type="Proteomes" id="UP001174694">
    <property type="component" value="Unassembled WGS sequence"/>
</dbReference>
<comment type="caution">
    <text evidence="1">The sequence shown here is derived from an EMBL/GenBank/DDBJ whole genome shotgun (WGS) entry which is preliminary data.</text>
</comment>
<protein>
    <submittedName>
        <fullName evidence="1">Uncharacterized protein</fullName>
    </submittedName>
</protein>
<dbReference type="AlphaFoldDB" id="A0AA38R406"/>
<name>A0AA38R406_9PEZI</name>
<dbReference type="EMBL" id="JANBVO010000055">
    <property type="protein sequence ID" value="KAJ9132600.1"/>
    <property type="molecule type" value="Genomic_DNA"/>
</dbReference>
<evidence type="ECO:0000313" key="2">
    <source>
        <dbReference type="Proteomes" id="UP001174694"/>
    </source>
</evidence>
<evidence type="ECO:0000313" key="1">
    <source>
        <dbReference type="EMBL" id="KAJ9132600.1"/>
    </source>
</evidence>
<proteinExistence type="predicted"/>
<organism evidence="1 2">
    <name type="scientific">Pleurostoma richardsiae</name>
    <dbReference type="NCBI Taxonomy" id="41990"/>
    <lineage>
        <taxon>Eukaryota</taxon>
        <taxon>Fungi</taxon>
        <taxon>Dikarya</taxon>
        <taxon>Ascomycota</taxon>
        <taxon>Pezizomycotina</taxon>
        <taxon>Sordariomycetes</taxon>
        <taxon>Sordariomycetidae</taxon>
        <taxon>Calosphaeriales</taxon>
        <taxon>Pleurostomataceae</taxon>
        <taxon>Pleurostoma</taxon>
    </lineage>
</organism>
<gene>
    <name evidence="1" type="ORF">NKR23_g11143</name>
</gene>
<sequence length="82" mass="9344">MRQMDGLSPRLSSRWPQKRWLRNIRRKQVPTLALHAAFKENAMSLLPALPRSARQCEAVDIIAPWLSHLEGLATLSGLRSRS</sequence>
<reference evidence="1" key="1">
    <citation type="submission" date="2022-07" db="EMBL/GenBank/DDBJ databases">
        <title>Fungi with potential for degradation of polypropylene.</title>
        <authorList>
            <person name="Gostincar C."/>
        </authorList>
    </citation>
    <scope>NUCLEOTIDE SEQUENCE</scope>
    <source>
        <strain evidence="1">EXF-13308</strain>
    </source>
</reference>
<keyword evidence="2" id="KW-1185">Reference proteome</keyword>
<accession>A0AA38R406</accession>